<evidence type="ECO:0000313" key="1">
    <source>
        <dbReference type="EMBL" id="ACN93608.1"/>
    </source>
</evidence>
<evidence type="ECO:0008006" key="3">
    <source>
        <dbReference type="Google" id="ProtNLM"/>
    </source>
</evidence>
<dbReference type="Proteomes" id="UP000006166">
    <property type="component" value="Plasmid SV1_lp54"/>
</dbReference>
<geneLocation type="plasmid" evidence="1 2">
    <name>SV1_lp54</name>
</geneLocation>
<protein>
    <recommendedName>
        <fullName evidence="3">Borrelia family protein</fullName>
    </recommendedName>
</protein>
<keyword evidence="1" id="KW-0614">Plasmid</keyword>
<reference evidence="1 2" key="1">
    <citation type="submission" date="2009-03" db="EMBL/GenBank/DDBJ databases">
        <authorList>
            <person name="Fraser-Liggett C.M."/>
            <person name="Mongodin E.F."/>
            <person name="Casjens B."/>
            <person name="Dunn J."/>
            <person name="Luft B."/>
            <person name="Qiu W."/>
            <person name="Schutzer S."/>
            <person name="Sebastian Y."/>
        </authorList>
    </citation>
    <scope>NUCLEOTIDE SEQUENCE [LARGE SCALE GENOMIC DNA]</scope>
    <source>
        <strain evidence="1 2">SV1</strain>
        <plasmid evidence="1 2">SV1_lp54</plasmid>
    </source>
</reference>
<dbReference type="InterPro" id="IPR004180">
    <property type="entry name" value="DUF226_BOR_spp"/>
</dbReference>
<dbReference type="EMBL" id="CP001524">
    <property type="protein sequence ID" value="ACN93608.1"/>
    <property type="molecule type" value="Genomic_DNA"/>
</dbReference>
<evidence type="ECO:0000313" key="2">
    <source>
        <dbReference type="Proteomes" id="UP000006166"/>
    </source>
</evidence>
<name>A0A806C3Q9_9SPIR</name>
<dbReference type="AlphaFoldDB" id="A0A806C3Q9"/>
<organism evidence="1 2">
    <name type="scientific">Borreliella finlandensis</name>
    <dbReference type="NCBI Taxonomy" id="498741"/>
    <lineage>
        <taxon>Bacteria</taxon>
        <taxon>Pseudomonadati</taxon>
        <taxon>Spirochaetota</taxon>
        <taxon>Spirochaetia</taxon>
        <taxon>Spirochaetales</taxon>
        <taxon>Borreliaceae</taxon>
        <taxon>Borreliella</taxon>
    </lineage>
</organism>
<dbReference type="RefSeq" id="WP_012672349.1">
    <property type="nucleotide sequence ID" value="NC_012234.1"/>
</dbReference>
<keyword evidence="2" id="KW-1185">Reference proteome</keyword>
<accession>A0A806C3Q9</accession>
<dbReference type="Pfam" id="PF02890">
    <property type="entry name" value="DUF226"/>
    <property type="match status" value="1"/>
</dbReference>
<gene>
    <name evidence="1" type="ORF">BSV1_A092</name>
</gene>
<sequence length="184" mass="22219">MESTPKSIETEKSLIICNNKERFIKIEKKNDKTIYHTKMMMDVYKFGVHDKKNVFRLSLRGLFNQLKVKEIFLYPVKEGDKFIGIFYGYRKPIKKPFVKYQINGIKKSYTIAREYYIEFRFKTGSVFCYFKGLYRLLKKEEINNHYNKAVFDIFSRLEKQVYGFYGKKYSEKGPLIKWILKNLK</sequence>
<proteinExistence type="predicted"/>